<reference evidence="10" key="2">
    <citation type="submission" date="2021-01" db="UniProtKB">
        <authorList>
            <consortium name="EnsemblPlants"/>
        </authorList>
    </citation>
    <scope>IDENTIFICATION</scope>
</reference>
<evidence type="ECO:0000256" key="5">
    <source>
        <dbReference type="ARBA" id="ARBA00022840"/>
    </source>
</evidence>
<dbReference type="OMA" id="YNNITHC"/>
<dbReference type="Gramene" id="QL10p058402:mrna">
    <property type="protein sequence ID" value="QL10p058402:mrna:CDS:18"/>
    <property type="gene ID" value="QL10p058402"/>
</dbReference>
<keyword evidence="5" id="KW-0067">ATP-binding</keyword>
<dbReference type="InterPro" id="IPR027417">
    <property type="entry name" value="P-loop_NTPase"/>
</dbReference>
<reference evidence="10 11" key="1">
    <citation type="journal article" date="2016" name="G3 (Bethesda)">
        <title>First Draft Assembly and Annotation of the Genome of a California Endemic Oak Quercus lobata Nee (Fagaceae).</title>
        <authorList>
            <person name="Sork V.L."/>
            <person name="Fitz-Gibbon S.T."/>
            <person name="Puiu D."/>
            <person name="Crepeau M."/>
            <person name="Gugger P.F."/>
            <person name="Sherman R."/>
            <person name="Stevens K."/>
            <person name="Langley C.H."/>
            <person name="Pellegrini M."/>
            <person name="Salzberg S.L."/>
        </authorList>
    </citation>
    <scope>NUCLEOTIDE SEQUENCE [LARGE SCALE GENOMIC DNA]</scope>
    <source>
        <strain evidence="10 11">cv. SW786</strain>
    </source>
</reference>
<dbReference type="SUPFAM" id="SSF52058">
    <property type="entry name" value="L domain-like"/>
    <property type="match status" value="2"/>
</dbReference>
<dbReference type="InterPro" id="IPR038005">
    <property type="entry name" value="RX-like_CC"/>
</dbReference>
<dbReference type="Gene3D" id="1.20.5.4130">
    <property type="match status" value="1"/>
</dbReference>
<evidence type="ECO:0000259" key="9">
    <source>
        <dbReference type="Pfam" id="PF25019"/>
    </source>
</evidence>
<feature type="domain" description="R13L1/DRL21-like LRR repeat region" evidence="9">
    <location>
        <begin position="679"/>
        <end position="812"/>
    </location>
</feature>
<proteinExistence type="predicted"/>
<dbReference type="FunFam" id="3.40.50.300:FF:001091">
    <property type="entry name" value="Probable disease resistance protein At1g61300"/>
    <property type="match status" value="1"/>
</dbReference>
<name>A0A7N2MU19_QUELO</name>
<organism evidence="10 11">
    <name type="scientific">Quercus lobata</name>
    <name type="common">Valley oak</name>
    <dbReference type="NCBI Taxonomy" id="97700"/>
    <lineage>
        <taxon>Eukaryota</taxon>
        <taxon>Viridiplantae</taxon>
        <taxon>Streptophyta</taxon>
        <taxon>Embryophyta</taxon>
        <taxon>Tracheophyta</taxon>
        <taxon>Spermatophyta</taxon>
        <taxon>Magnoliopsida</taxon>
        <taxon>eudicotyledons</taxon>
        <taxon>Gunneridae</taxon>
        <taxon>Pentapetalae</taxon>
        <taxon>rosids</taxon>
        <taxon>fabids</taxon>
        <taxon>Fagales</taxon>
        <taxon>Fagaceae</taxon>
        <taxon>Quercus</taxon>
    </lineage>
</organism>
<keyword evidence="1" id="KW-0433">Leucine-rich repeat</keyword>
<sequence length="1220" mass="138560">MAEAVLTDVAKEILSKLIPLVTEQIGLFWGFNDELTRLRESVELIQSVLADAERRQAREEAVRLWLRRLKDLAYDADDVLDELAYEILRRKVEIRNQMKRKVCFFFSFSNPIAFRIKMGNKVKTISESLKKINEDANGFGLTRAKLVNAKPEIIPNRETDSSVDNSEIVGREDQVLEIVDLLLSATNQQLSVIPIVGMAGLGKTTIAKLVYNHELVKRHFDKTIWVCISDDFNDKRILREALESLTHNSSTLENKNTILECLKKELQGKRYLLILDDVWNEESVKWDSLRSCLLGITPNAGNSIILTTRSDKVAKITMTLPQNNLKKLSEDECWSIIKKKVALNERVPQTHDLEAIGRDIAKKCGGVPLAAKVIGGTMSHKREKSEWLAIQNNEIWNSLNDSNEMLPILKLSFDHLSPPSLKQCFAYCSIFPKDYRINKEELIQLWMAEGFLQSSLGGCQVMEDIGNRCFDILLANSLFQDEEKDEYDNIFICKMHDLVHDLALSVSKSETLILNEDLGDDISLVRRLVIQPKGKTIPRIPFLKDGVWKLRTFILENAALGNTIFNFECLRVLKLYGNSIKELPSSIGLLIHLRLLCISSTYIKVLPKAITKLYNLQTLRVEGCNNLKEFPEDLKNLINLRHIYFDDYEIGRTPQGLGQLTCLQTLQCFIVGQSTGFQIEELGRLNQLKGELHIRRLEHVKDKEASKNAKLVEKAKVYELGFYWSENREGNHNNDEEVLEGLQPHRYLKSLTIEGFGGEKFPSWMLTSHDARDGFLLYDNLININLTNCKKCEVLPTLGLLPCLRDLFIYGMDNVRSIGTEFYGNYNDGGYDKILFPCLKSLQLWCMPNLVEWTDAMEPTTTVTVFPCLKNLTIRFCAQLKSAPCHFPSLEKLEISQSNSTTFEKISSKLTTLTSLDIRRISELASLPEQLLKNNSSLMSLEIWSCDDLVSLSPHGDVWGFYTSLRSLEISDCEKLSYLPDGLHTLRSLENFEVRNCPNLRSFPSIKGVALLLRTLAISCSDEVLPIGLQSCISLSSLEIDECPNLISIPNLQDLHSLSSLTITSCKRLMGLPDGLDCLTRLKVLKIGGFCEEWDAFPSLSSIQHASLEKLELNGWAKLNSLPEDIQRFTALTHLWIENFDQMEALPEWLGNLSSVRQLYLGECMNLMYLPTAGAMQHLTQLNINDCPKLKERCVKGSGAEWLKIAHIPNIKIDWERIKG</sequence>
<dbReference type="PANTHER" id="PTHR36766:SF70">
    <property type="entry name" value="DISEASE RESISTANCE PROTEIN RGA4"/>
    <property type="match status" value="1"/>
</dbReference>
<evidence type="ECO:0000256" key="1">
    <source>
        <dbReference type="ARBA" id="ARBA00022614"/>
    </source>
</evidence>
<evidence type="ECO:0000259" key="6">
    <source>
        <dbReference type="Pfam" id="PF00931"/>
    </source>
</evidence>
<protein>
    <recommendedName>
        <fullName evidence="12">Disease resistance protein RGA3</fullName>
    </recommendedName>
</protein>
<dbReference type="GO" id="GO:0006952">
    <property type="term" value="P:defense response"/>
    <property type="evidence" value="ECO:0007669"/>
    <property type="project" value="UniProtKB-KW"/>
</dbReference>
<dbReference type="SUPFAM" id="SSF52540">
    <property type="entry name" value="P-loop containing nucleoside triphosphate hydrolases"/>
    <property type="match status" value="1"/>
</dbReference>
<keyword evidence="4" id="KW-0611">Plant defense</keyword>
<dbReference type="PANTHER" id="PTHR36766">
    <property type="entry name" value="PLANT BROAD-SPECTRUM MILDEW RESISTANCE PROTEIN RPW8"/>
    <property type="match status" value="1"/>
</dbReference>
<dbReference type="EMBL" id="LRBV02000010">
    <property type="status" value="NOT_ANNOTATED_CDS"/>
    <property type="molecule type" value="Genomic_DNA"/>
</dbReference>
<dbReference type="Gene3D" id="3.80.10.10">
    <property type="entry name" value="Ribonuclease Inhibitor"/>
    <property type="match status" value="3"/>
</dbReference>
<evidence type="ECO:0000256" key="3">
    <source>
        <dbReference type="ARBA" id="ARBA00022741"/>
    </source>
</evidence>
<dbReference type="Pfam" id="PF23559">
    <property type="entry name" value="WHD_DRP"/>
    <property type="match status" value="1"/>
</dbReference>
<evidence type="ECO:0000256" key="2">
    <source>
        <dbReference type="ARBA" id="ARBA00022737"/>
    </source>
</evidence>
<dbReference type="Gene3D" id="1.10.8.430">
    <property type="entry name" value="Helical domain of apoptotic protease-activating factors"/>
    <property type="match status" value="1"/>
</dbReference>
<dbReference type="PRINTS" id="PR00364">
    <property type="entry name" value="DISEASERSIST"/>
</dbReference>
<evidence type="ECO:0000259" key="7">
    <source>
        <dbReference type="Pfam" id="PF18052"/>
    </source>
</evidence>
<evidence type="ECO:0000256" key="4">
    <source>
        <dbReference type="ARBA" id="ARBA00022821"/>
    </source>
</evidence>
<dbReference type="Pfam" id="PF25019">
    <property type="entry name" value="LRR_R13L1-DRL21"/>
    <property type="match status" value="1"/>
</dbReference>
<dbReference type="Proteomes" id="UP000594261">
    <property type="component" value="Chromosome 10"/>
</dbReference>
<dbReference type="Gene3D" id="1.10.10.10">
    <property type="entry name" value="Winged helix-like DNA-binding domain superfamily/Winged helix DNA-binding domain"/>
    <property type="match status" value="1"/>
</dbReference>
<evidence type="ECO:0008006" key="12">
    <source>
        <dbReference type="Google" id="ProtNLM"/>
    </source>
</evidence>
<dbReference type="Pfam" id="PF00931">
    <property type="entry name" value="NB-ARC"/>
    <property type="match status" value="1"/>
</dbReference>
<dbReference type="InterPro" id="IPR058922">
    <property type="entry name" value="WHD_DRP"/>
</dbReference>
<dbReference type="EnsemblPlants" id="QL10p058402:mrna">
    <property type="protein sequence ID" value="QL10p058402:mrna:CDS:18"/>
    <property type="gene ID" value="QL10p058402"/>
</dbReference>
<dbReference type="PROSITE" id="PS51450">
    <property type="entry name" value="LRR"/>
    <property type="match status" value="1"/>
</dbReference>
<evidence type="ECO:0000313" key="11">
    <source>
        <dbReference type="Proteomes" id="UP000594261"/>
    </source>
</evidence>
<dbReference type="InterPro" id="IPR056789">
    <property type="entry name" value="LRR_R13L1-DRL21"/>
</dbReference>
<dbReference type="InParanoid" id="A0A7N2MU19"/>
<dbReference type="GO" id="GO:0043531">
    <property type="term" value="F:ADP binding"/>
    <property type="evidence" value="ECO:0007669"/>
    <property type="project" value="InterPro"/>
</dbReference>
<keyword evidence="3" id="KW-0547">Nucleotide-binding</keyword>
<feature type="domain" description="NB-ARC" evidence="6">
    <location>
        <begin position="172"/>
        <end position="343"/>
    </location>
</feature>
<dbReference type="InterPro" id="IPR036388">
    <property type="entry name" value="WH-like_DNA-bd_sf"/>
</dbReference>
<keyword evidence="2" id="KW-0677">Repeat</keyword>
<dbReference type="FunFam" id="1.10.10.10:FF:000322">
    <property type="entry name" value="Probable disease resistance protein At1g63360"/>
    <property type="match status" value="1"/>
</dbReference>
<dbReference type="InterPro" id="IPR001611">
    <property type="entry name" value="Leu-rich_rpt"/>
</dbReference>
<dbReference type="Pfam" id="PF18052">
    <property type="entry name" value="Rx_N"/>
    <property type="match status" value="1"/>
</dbReference>
<dbReference type="InterPro" id="IPR032675">
    <property type="entry name" value="LRR_dom_sf"/>
</dbReference>
<dbReference type="GO" id="GO:0051707">
    <property type="term" value="P:response to other organism"/>
    <property type="evidence" value="ECO:0007669"/>
    <property type="project" value="UniProtKB-ARBA"/>
</dbReference>
<dbReference type="AlphaFoldDB" id="A0A7N2MU19"/>
<feature type="domain" description="Disease resistance N-terminal" evidence="7">
    <location>
        <begin position="11"/>
        <end position="99"/>
    </location>
</feature>
<dbReference type="InterPro" id="IPR041118">
    <property type="entry name" value="Rx_N"/>
</dbReference>
<dbReference type="InterPro" id="IPR042197">
    <property type="entry name" value="Apaf_helical"/>
</dbReference>
<dbReference type="CDD" id="cd14798">
    <property type="entry name" value="RX-CC_like"/>
    <property type="match status" value="1"/>
</dbReference>
<dbReference type="GO" id="GO:0005524">
    <property type="term" value="F:ATP binding"/>
    <property type="evidence" value="ECO:0007669"/>
    <property type="project" value="UniProtKB-KW"/>
</dbReference>
<dbReference type="Gene3D" id="3.40.50.300">
    <property type="entry name" value="P-loop containing nucleotide triphosphate hydrolases"/>
    <property type="match status" value="1"/>
</dbReference>
<evidence type="ECO:0000259" key="8">
    <source>
        <dbReference type="Pfam" id="PF23559"/>
    </source>
</evidence>
<dbReference type="InterPro" id="IPR002182">
    <property type="entry name" value="NB-ARC"/>
</dbReference>
<accession>A0A7N2MU19</accession>
<evidence type="ECO:0000313" key="10">
    <source>
        <dbReference type="EnsemblPlants" id="QL10p058402:mrna:CDS:18"/>
    </source>
</evidence>
<feature type="domain" description="Disease resistance protein winged helix" evidence="8">
    <location>
        <begin position="430"/>
        <end position="503"/>
    </location>
</feature>
<keyword evidence="11" id="KW-1185">Reference proteome</keyword>